<dbReference type="GO" id="GO:0008379">
    <property type="term" value="F:thioredoxin peroxidase activity"/>
    <property type="evidence" value="ECO:0007669"/>
    <property type="project" value="EnsemblFungi"/>
</dbReference>
<dbReference type="PROSITE" id="PS51352">
    <property type="entry name" value="THIOREDOXIN_2"/>
    <property type="match status" value="1"/>
</dbReference>
<dbReference type="OrthoDB" id="195498at2759"/>
<dbReference type="Proteomes" id="UP000019384">
    <property type="component" value="Unassembled WGS sequence"/>
</dbReference>
<evidence type="ECO:0000256" key="9">
    <source>
        <dbReference type="RuleBase" id="RU366011"/>
    </source>
</evidence>
<dbReference type="GO" id="GO:0034599">
    <property type="term" value="P:cellular response to oxidative stress"/>
    <property type="evidence" value="ECO:0007669"/>
    <property type="project" value="EnsemblFungi"/>
</dbReference>
<dbReference type="GO" id="GO:0005777">
    <property type="term" value="C:peroxisome"/>
    <property type="evidence" value="ECO:0007669"/>
    <property type="project" value="TreeGrafter"/>
</dbReference>
<dbReference type="Pfam" id="PF08534">
    <property type="entry name" value="Redoxin"/>
    <property type="match status" value="1"/>
</dbReference>
<evidence type="ECO:0000313" key="11">
    <source>
        <dbReference type="EMBL" id="CDK27722.1"/>
    </source>
</evidence>
<accession>W6MR53</accession>
<dbReference type="SUPFAM" id="SSF52833">
    <property type="entry name" value="Thioredoxin-like"/>
    <property type="match status" value="1"/>
</dbReference>
<gene>
    <name evidence="11" type="ORF">KUCA_T00003701001</name>
</gene>
<dbReference type="AlphaFoldDB" id="W6MR53"/>
<dbReference type="EMBL" id="HG793128">
    <property type="protein sequence ID" value="CDK27722.1"/>
    <property type="molecule type" value="Genomic_DNA"/>
</dbReference>
<evidence type="ECO:0000256" key="3">
    <source>
        <dbReference type="ARBA" id="ARBA00022862"/>
    </source>
</evidence>
<keyword evidence="5 9" id="KW-0676">Redox-active center</keyword>
<dbReference type="InterPro" id="IPR037944">
    <property type="entry name" value="PRX5-like"/>
</dbReference>
<keyword evidence="3 9" id="KW-0049">Antioxidant</keyword>
<dbReference type="HOGENOM" id="CLU_072440_1_1_1"/>
<name>W6MR53_9ASCO</name>
<reference evidence="11" key="2">
    <citation type="submission" date="2014-02" db="EMBL/GenBank/DDBJ databases">
        <title>Complete DNA sequence of /Kuraishia capsulata/ illustrates novel genomic features among budding yeasts (/Saccharomycotina/).</title>
        <authorList>
            <person name="Morales L."/>
            <person name="Noel B."/>
            <person name="Porcel B."/>
            <person name="Marcet-Houben M."/>
            <person name="Hullo M-F."/>
            <person name="Sacerdot C."/>
            <person name="Tekaia F."/>
            <person name="Leh-Louis V."/>
            <person name="Despons L."/>
            <person name="Khanna V."/>
            <person name="Aury J-M."/>
            <person name="Barbe V."/>
            <person name="Couloux A."/>
            <person name="Labadie K."/>
            <person name="Pelletier E."/>
            <person name="Souciet J-L."/>
            <person name="Boekhout T."/>
            <person name="Gabaldon T."/>
            <person name="Wincker P."/>
            <person name="Dujon B."/>
        </authorList>
    </citation>
    <scope>NUCLEOTIDE SEQUENCE</scope>
    <source>
        <strain evidence="11">CBS 1993</strain>
    </source>
</reference>
<dbReference type="CDD" id="cd03013">
    <property type="entry name" value="PRX5_like"/>
    <property type="match status" value="1"/>
</dbReference>
<dbReference type="FunFam" id="3.40.30.10:FF:000020">
    <property type="entry name" value="Peroxiredoxin"/>
    <property type="match status" value="1"/>
</dbReference>
<dbReference type="InterPro" id="IPR036249">
    <property type="entry name" value="Thioredoxin-like_sf"/>
</dbReference>
<dbReference type="InterPro" id="IPR013740">
    <property type="entry name" value="Redoxin"/>
</dbReference>
<comment type="similarity">
    <text evidence="1 9">Belongs to the peroxiredoxin family. Prx5 subfamily.</text>
</comment>
<feature type="domain" description="Thioredoxin" evidence="10">
    <location>
        <begin position="2"/>
        <end position="171"/>
    </location>
</feature>
<keyword evidence="2 9" id="KW-0575">Peroxidase</keyword>
<proteinExistence type="inferred from homology"/>
<evidence type="ECO:0000256" key="4">
    <source>
        <dbReference type="ARBA" id="ARBA00023002"/>
    </source>
</evidence>
<evidence type="ECO:0000256" key="5">
    <source>
        <dbReference type="ARBA" id="ARBA00023284"/>
    </source>
</evidence>
<dbReference type="GO" id="GO:0005739">
    <property type="term" value="C:mitochondrion"/>
    <property type="evidence" value="ECO:0007669"/>
    <property type="project" value="TreeGrafter"/>
</dbReference>
<keyword evidence="12" id="KW-1185">Reference proteome</keyword>
<evidence type="ECO:0000256" key="2">
    <source>
        <dbReference type="ARBA" id="ARBA00022559"/>
    </source>
</evidence>
<dbReference type="GeneID" id="34521103"/>
<dbReference type="PANTHER" id="PTHR10430:SF16">
    <property type="entry name" value="PEROXIREDOXIN-5, MITOCHONDRIAL"/>
    <property type="match status" value="1"/>
</dbReference>
<evidence type="ECO:0000256" key="8">
    <source>
        <dbReference type="PIRSR" id="PIRSR637944-1"/>
    </source>
</evidence>
<dbReference type="GO" id="GO:0045454">
    <property type="term" value="P:cell redox homeostasis"/>
    <property type="evidence" value="ECO:0007669"/>
    <property type="project" value="EnsemblFungi"/>
</dbReference>
<evidence type="ECO:0000256" key="1">
    <source>
        <dbReference type="ARBA" id="ARBA00010505"/>
    </source>
</evidence>
<dbReference type="RefSeq" id="XP_022459715.1">
    <property type="nucleotide sequence ID" value="XM_022602143.1"/>
</dbReference>
<dbReference type="Gene3D" id="3.40.30.10">
    <property type="entry name" value="Glutaredoxin"/>
    <property type="match status" value="1"/>
</dbReference>
<evidence type="ECO:0000256" key="7">
    <source>
        <dbReference type="ARBA" id="ARBA00079296"/>
    </source>
</evidence>
<dbReference type="STRING" id="1382522.W6MR53"/>
<dbReference type="PANTHER" id="PTHR10430">
    <property type="entry name" value="PEROXIREDOXIN"/>
    <property type="match status" value="1"/>
</dbReference>
<evidence type="ECO:0000313" key="12">
    <source>
        <dbReference type="Proteomes" id="UP000019384"/>
    </source>
</evidence>
<reference evidence="11" key="1">
    <citation type="submission" date="2013-12" db="EMBL/GenBank/DDBJ databases">
        <authorList>
            <person name="Genoscope - CEA"/>
        </authorList>
    </citation>
    <scope>NUCLEOTIDE SEQUENCE</scope>
    <source>
        <strain evidence="11">CBS 1993</strain>
    </source>
</reference>
<dbReference type="InterPro" id="IPR013766">
    <property type="entry name" value="Thioredoxin_domain"/>
</dbReference>
<organism evidence="11 12">
    <name type="scientific">Kuraishia capsulata CBS 1993</name>
    <dbReference type="NCBI Taxonomy" id="1382522"/>
    <lineage>
        <taxon>Eukaryota</taxon>
        <taxon>Fungi</taxon>
        <taxon>Dikarya</taxon>
        <taxon>Ascomycota</taxon>
        <taxon>Saccharomycotina</taxon>
        <taxon>Pichiomycetes</taxon>
        <taxon>Pichiales</taxon>
        <taxon>Pichiaceae</taxon>
        <taxon>Kuraishia</taxon>
    </lineage>
</organism>
<evidence type="ECO:0000259" key="10">
    <source>
        <dbReference type="PROSITE" id="PS51352"/>
    </source>
</evidence>
<sequence length="171" mass="17933">MVSVGDSFPTDVKLQYIPWSEENAGVLACSIPIPYDLEKKLPGRTVVFVAVPGAFTPTCTANHIPPFVEKIGELKAKGVDDVVILSANDAFVQAAWGKALGAKDELIFASDPLASLSAELGFTLDLSSNGFGIRTGRYAAIVKDGKITYLSQEPGAGVTVSGFDTVLAALN</sequence>
<comment type="function">
    <text evidence="9">Thiol-specific peroxidase that catalyzes the reduction of hydrogen peroxide and organic hydroperoxides to water and alcohols, respectively. Plays a role in cell protection against oxidative stress by detoxifying peroxides.</text>
</comment>
<protein>
    <recommendedName>
        <fullName evidence="6">Thioredoxin peroxidase</fullName>
    </recommendedName>
    <alternativeName>
        <fullName evidence="7">Thioredoxin-dependent peroxiredoxin</fullName>
    </alternativeName>
</protein>
<dbReference type="GO" id="GO:0010038">
    <property type="term" value="P:response to metal ion"/>
    <property type="evidence" value="ECO:0007669"/>
    <property type="project" value="EnsemblFungi"/>
</dbReference>
<feature type="active site" description="Cysteine sulfenic acid (-SOH) intermediate" evidence="8">
    <location>
        <position position="59"/>
    </location>
</feature>
<keyword evidence="4 9" id="KW-0560">Oxidoreductase</keyword>
<dbReference type="GO" id="GO:0042744">
    <property type="term" value="P:hydrogen peroxide catabolic process"/>
    <property type="evidence" value="ECO:0007669"/>
    <property type="project" value="TreeGrafter"/>
</dbReference>
<evidence type="ECO:0000256" key="6">
    <source>
        <dbReference type="ARBA" id="ARBA00032824"/>
    </source>
</evidence>